<accession>A0A4U5NCK7</accession>
<feature type="region of interest" description="Disordered" evidence="1">
    <location>
        <begin position="77"/>
        <end position="124"/>
    </location>
</feature>
<evidence type="ECO:0000256" key="1">
    <source>
        <dbReference type="SAM" id="MobiDB-lite"/>
    </source>
</evidence>
<keyword evidence="3" id="KW-1185">Reference proteome</keyword>
<reference evidence="2 3" key="2">
    <citation type="journal article" date="2019" name="G3 (Bethesda)">
        <title>Hybrid Assembly of the Genome of the Entomopathogenic Nematode Steinernema carpocapsae Identifies the X-Chromosome.</title>
        <authorList>
            <person name="Serra L."/>
            <person name="Macchietto M."/>
            <person name="Macias-Munoz A."/>
            <person name="McGill C.J."/>
            <person name="Rodriguez I.M."/>
            <person name="Rodriguez B."/>
            <person name="Murad R."/>
            <person name="Mortazavi A."/>
        </authorList>
    </citation>
    <scope>NUCLEOTIDE SEQUENCE [LARGE SCALE GENOMIC DNA]</scope>
    <source>
        <strain evidence="2 3">ALL</strain>
    </source>
</reference>
<name>A0A4U5NCK7_STECR</name>
<dbReference type="Proteomes" id="UP000298663">
    <property type="component" value="Unassembled WGS sequence"/>
</dbReference>
<reference evidence="2 3" key="1">
    <citation type="journal article" date="2015" name="Genome Biol.">
        <title>Comparative genomics of Steinernema reveals deeply conserved gene regulatory networks.</title>
        <authorList>
            <person name="Dillman A.R."/>
            <person name="Macchietto M."/>
            <person name="Porter C.F."/>
            <person name="Rogers A."/>
            <person name="Williams B."/>
            <person name="Antoshechkin I."/>
            <person name="Lee M.M."/>
            <person name="Goodwin Z."/>
            <person name="Lu X."/>
            <person name="Lewis E.E."/>
            <person name="Goodrich-Blair H."/>
            <person name="Stock S.P."/>
            <person name="Adams B.J."/>
            <person name="Sternberg P.W."/>
            <person name="Mortazavi A."/>
        </authorList>
    </citation>
    <scope>NUCLEOTIDE SEQUENCE [LARGE SCALE GENOMIC DNA]</scope>
    <source>
        <strain evidence="2 3">ALL</strain>
    </source>
</reference>
<proteinExistence type="predicted"/>
<organism evidence="2 3">
    <name type="scientific">Steinernema carpocapsae</name>
    <name type="common">Entomopathogenic nematode</name>
    <dbReference type="NCBI Taxonomy" id="34508"/>
    <lineage>
        <taxon>Eukaryota</taxon>
        <taxon>Metazoa</taxon>
        <taxon>Ecdysozoa</taxon>
        <taxon>Nematoda</taxon>
        <taxon>Chromadorea</taxon>
        <taxon>Rhabditida</taxon>
        <taxon>Tylenchina</taxon>
        <taxon>Panagrolaimomorpha</taxon>
        <taxon>Strongyloidoidea</taxon>
        <taxon>Steinernematidae</taxon>
        <taxon>Steinernema</taxon>
    </lineage>
</organism>
<evidence type="ECO:0000313" key="2">
    <source>
        <dbReference type="EMBL" id="TKR80627.1"/>
    </source>
</evidence>
<dbReference type="OrthoDB" id="5872847at2759"/>
<evidence type="ECO:0000313" key="3">
    <source>
        <dbReference type="Proteomes" id="UP000298663"/>
    </source>
</evidence>
<gene>
    <name evidence="2" type="ORF">L596_014674</name>
</gene>
<dbReference type="EMBL" id="AZBU02000004">
    <property type="protein sequence ID" value="TKR80627.1"/>
    <property type="molecule type" value="Genomic_DNA"/>
</dbReference>
<comment type="caution">
    <text evidence="2">The sequence shown here is derived from an EMBL/GenBank/DDBJ whole genome shotgun (WGS) entry which is preliminary data.</text>
</comment>
<dbReference type="AlphaFoldDB" id="A0A4U5NCK7"/>
<sequence length="124" mass="14503">MCASLRINHFPGKRKKFVPSPMEMETLVKPQAVRIIQHNEDEISRASLPETFHQEPLHPQKAQIAFYRLLMTLKPDPSSRIQWRRPRSRSRNAPASPTTTFPRSPLRDARVARPSNVRKRRKRS</sequence>
<protein>
    <submittedName>
        <fullName evidence="2">Uncharacterized protein</fullName>
    </submittedName>
</protein>